<keyword evidence="1" id="KW-0805">Transcription regulation</keyword>
<dbReference type="InterPro" id="IPR036390">
    <property type="entry name" value="WH_DNA-bd_sf"/>
</dbReference>
<evidence type="ECO:0000259" key="5">
    <source>
        <dbReference type="PROSITE" id="PS51063"/>
    </source>
</evidence>
<evidence type="ECO:0000256" key="3">
    <source>
        <dbReference type="ARBA" id="ARBA00023163"/>
    </source>
</evidence>
<dbReference type="AlphaFoldDB" id="A0A2P9HID4"/>
<feature type="domain" description="HTH crp-type" evidence="5">
    <location>
        <begin position="175"/>
        <end position="249"/>
    </location>
</feature>
<feature type="domain" description="Cyclic nucleotide-binding" evidence="4">
    <location>
        <begin position="59"/>
        <end position="112"/>
    </location>
</feature>
<dbReference type="Proteomes" id="UP000246073">
    <property type="component" value="Unassembled WGS sequence"/>
</dbReference>
<keyword evidence="2" id="KW-0238">DNA-binding</keyword>
<sequence length="275" mass="31189">MTLFVQDEPGNHPDIQTTHRVTPMGLNNEDNTLLNLLKNPPIDATFEANDLNVLRSMPVSTRHYAPHTIISRQGDWTNSVLIINSGWCCIYRDLPNGDRQILDFPMKGDLLGFRTGLGFNYYTLFSITDISVLEINLDTLVENMLKSARLAMAFMEMTARQRTILLEHLISLGRRASVSRVAHLLLELGYRARANGTGDENGFYCPITQSELADALGLTPIHTNRMLRELREDNLLTFRNNEVKFLNRTALMQICSFDESYLAANIFASIHKSNR</sequence>
<dbReference type="InterPro" id="IPR018490">
    <property type="entry name" value="cNMP-bd_dom_sf"/>
</dbReference>
<dbReference type="InterPro" id="IPR014710">
    <property type="entry name" value="RmlC-like_jellyroll"/>
</dbReference>
<evidence type="ECO:0000313" key="6">
    <source>
        <dbReference type="EMBL" id="SPL63842.1"/>
    </source>
</evidence>
<accession>A0A2P9HID4</accession>
<dbReference type="GO" id="GO:0016301">
    <property type="term" value="F:kinase activity"/>
    <property type="evidence" value="ECO:0007669"/>
    <property type="project" value="UniProtKB-KW"/>
</dbReference>
<dbReference type="PROSITE" id="PS51063">
    <property type="entry name" value="HTH_CRP_2"/>
    <property type="match status" value="1"/>
</dbReference>
<dbReference type="SUPFAM" id="SSF46785">
    <property type="entry name" value="Winged helix' DNA-binding domain"/>
    <property type="match status" value="1"/>
</dbReference>
<keyword evidence="3" id="KW-0804">Transcription</keyword>
<dbReference type="Pfam" id="PF13545">
    <property type="entry name" value="HTH_Crp_2"/>
    <property type="match status" value="1"/>
</dbReference>
<dbReference type="SMART" id="SM00100">
    <property type="entry name" value="cNMP"/>
    <property type="match status" value="1"/>
</dbReference>
<dbReference type="PROSITE" id="PS50042">
    <property type="entry name" value="CNMP_BINDING_3"/>
    <property type="match status" value="1"/>
</dbReference>
<dbReference type="Gene3D" id="2.60.120.10">
    <property type="entry name" value="Jelly Rolls"/>
    <property type="match status" value="1"/>
</dbReference>
<dbReference type="EMBL" id="OOFM01000004">
    <property type="protein sequence ID" value="SPL63842.1"/>
    <property type="molecule type" value="Genomic_DNA"/>
</dbReference>
<proteinExistence type="predicted"/>
<dbReference type="GO" id="GO:0003677">
    <property type="term" value="F:DNA binding"/>
    <property type="evidence" value="ECO:0007669"/>
    <property type="project" value="UniProtKB-KW"/>
</dbReference>
<name>A0A2P9HID4_9HYPH</name>
<gene>
    <name evidence="6" type="ORF">OHAE_3774</name>
</gene>
<reference evidence="7" key="1">
    <citation type="submission" date="2017-12" db="EMBL/GenBank/DDBJ databases">
        <authorList>
            <person name="Diaz M."/>
        </authorList>
    </citation>
    <scope>NUCLEOTIDE SEQUENCE [LARGE SCALE GENOMIC DNA]</scope>
    <source>
        <strain evidence="7">FI11154</strain>
    </source>
</reference>
<protein>
    <submittedName>
        <fullName evidence="6">cAMP-binding proteins - catabolite gene activator and regulatory subunit of cAMP-dependent protein kinases</fullName>
    </submittedName>
</protein>
<organism evidence="6 7">
    <name type="scientific">Ochrobactrum soli</name>
    <dbReference type="NCBI Taxonomy" id="2448455"/>
    <lineage>
        <taxon>Bacteria</taxon>
        <taxon>Pseudomonadati</taxon>
        <taxon>Pseudomonadota</taxon>
        <taxon>Alphaproteobacteria</taxon>
        <taxon>Hyphomicrobiales</taxon>
        <taxon>Brucellaceae</taxon>
        <taxon>Brucella/Ochrobactrum group</taxon>
        <taxon>Ochrobactrum</taxon>
    </lineage>
</organism>
<evidence type="ECO:0000256" key="2">
    <source>
        <dbReference type="ARBA" id="ARBA00023125"/>
    </source>
</evidence>
<dbReference type="InterPro" id="IPR000595">
    <property type="entry name" value="cNMP-bd_dom"/>
</dbReference>
<keyword evidence="6" id="KW-0418">Kinase</keyword>
<evidence type="ECO:0000259" key="4">
    <source>
        <dbReference type="PROSITE" id="PS50042"/>
    </source>
</evidence>
<dbReference type="SUPFAM" id="SSF51206">
    <property type="entry name" value="cAMP-binding domain-like"/>
    <property type="match status" value="1"/>
</dbReference>
<dbReference type="CDD" id="cd00038">
    <property type="entry name" value="CAP_ED"/>
    <property type="match status" value="1"/>
</dbReference>
<evidence type="ECO:0000256" key="1">
    <source>
        <dbReference type="ARBA" id="ARBA00023015"/>
    </source>
</evidence>
<keyword evidence="6" id="KW-0808">Transferase</keyword>
<dbReference type="InterPro" id="IPR012318">
    <property type="entry name" value="HTH_CRP"/>
</dbReference>
<dbReference type="Pfam" id="PF00027">
    <property type="entry name" value="cNMP_binding"/>
    <property type="match status" value="1"/>
</dbReference>
<dbReference type="GO" id="GO:0006355">
    <property type="term" value="P:regulation of DNA-templated transcription"/>
    <property type="evidence" value="ECO:0007669"/>
    <property type="project" value="InterPro"/>
</dbReference>
<evidence type="ECO:0000313" key="7">
    <source>
        <dbReference type="Proteomes" id="UP000246073"/>
    </source>
</evidence>